<name>A0A4D6GY53_HALS9</name>
<reference evidence="2 3" key="1">
    <citation type="journal article" date="2019" name="Microbiol. Resour. Announc.">
        <title>The Genome Sequence of the Halobacterium salinarum Type Strain Is Closely Related to That of Laboratory Strains NRC-1 and R1.</title>
        <authorList>
            <person name="Pfeiffer F."/>
            <person name="Marchfelder A."/>
            <person name="Habermann B."/>
            <person name="Dyall-Smith M.L."/>
        </authorList>
    </citation>
    <scope>NUCLEOTIDE SEQUENCE [LARGE SCALE GENOMIC DNA]</scope>
    <source>
        <strain evidence="3">ATCC 33171 / DSM 3754 / JCM 8978 / NBRC 102687 / NCIMB 764 / 91-R6</strain>
        <plasmid evidence="3">phsal1</plasmid>
    </source>
</reference>
<protein>
    <submittedName>
        <fullName evidence="2">Uncharacterized protein</fullName>
    </submittedName>
</protein>
<dbReference type="AlphaFoldDB" id="A0A4D6GY53"/>
<dbReference type="EMBL" id="CP038632">
    <property type="protein sequence ID" value="QCC46086.1"/>
    <property type="molecule type" value="Genomic_DNA"/>
</dbReference>
<keyword evidence="1" id="KW-0472">Membrane</keyword>
<keyword evidence="1" id="KW-1133">Transmembrane helix</keyword>
<dbReference type="Proteomes" id="UP000296216">
    <property type="component" value="Plasmid pHSAL1"/>
</dbReference>
<keyword evidence="1" id="KW-0812">Transmembrane</keyword>
<proteinExistence type="predicted"/>
<feature type="transmembrane region" description="Helical" evidence="1">
    <location>
        <begin position="12"/>
        <end position="36"/>
    </location>
</feature>
<evidence type="ECO:0000256" key="1">
    <source>
        <dbReference type="SAM" id="Phobius"/>
    </source>
</evidence>
<sequence length="68" mass="6728">MATVKTGLGTSVSAKVAALIISVVSSLLLLAVFVALGQDPAVSLFEVTIGGIISGITYYAGVSARSDG</sequence>
<evidence type="ECO:0000313" key="3">
    <source>
        <dbReference type="Proteomes" id="UP000296216"/>
    </source>
</evidence>
<feature type="transmembrane region" description="Helical" evidence="1">
    <location>
        <begin position="42"/>
        <end position="62"/>
    </location>
</feature>
<geneLocation type="plasmid" evidence="3">
    <name>phsal1</name>
</geneLocation>
<accession>A0A4D6GY53</accession>
<organism evidence="2 3">
    <name type="scientific">Halobacterium salinarum (strain ATCC 33171 / DSM 3754 / JCM 8978 / NBRC 102687 / NCIMB 764 / 91-R6)</name>
    <dbReference type="NCBI Taxonomy" id="2597657"/>
    <lineage>
        <taxon>Archaea</taxon>
        <taxon>Methanobacteriati</taxon>
        <taxon>Methanobacteriota</taxon>
        <taxon>Stenosarchaea group</taxon>
        <taxon>Halobacteria</taxon>
        <taxon>Halobacteriales</taxon>
        <taxon>Halobacteriaceae</taxon>
        <taxon>Halobacterium</taxon>
    </lineage>
</organism>
<keyword evidence="2" id="KW-0614">Plasmid</keyword>
<gene>
    <name evidence="2" type="ORF">HBSAL_12580</name>
</gene>
<evidence type="ECO:0000313" key="2">
    <source>
        <dbReference type="EMBL" id="QCC46086.1"/>
    </source>
</evidence>